<dbReference type="InterPro" id="IPR031099">
    <property type="entry name" value="BRCA1-associated"/>
</dbReference>
<keyword evidence="2" id="KW-0677">Repeat</keyword>
<gene>
    <name evidence="7" type="ORF">CIPAW_02G025900</name>
</gene>
<proteinExistence type="predicted"/>
<organism evidence="7 8">
    <name type="scientific">Carya illinoinensis</name>
    <name type="common">Pecan</name>
    <dbReference type="NCBI Taxonomy" id="32201"/>
    <lineage>
        <taxon>Eukaryota</taxon>
        <taxon>Viridiplantae</taxon>
        <taxon>Streptophyta</taxon>
        <taxon>Embryophyta</taxon>
        <taxon>Tracheophyta</taxon>
        <taxon>Spermatophyta</taxon>
        <taxon>Magnoliopsida</taxon>
        <taxon>eudicotyledons</taxon>
        <taxon>Gunneridae</taxon>
        <taxon>Pentapetalae</taxon>
        <taxon>rosids</taxon>
        <taxon>fabids</taxon>
        <taxon>Fagales</taxon>
        <taxon>Juglandaceae</taxon>
        <taxon>Carya</taxon>
    </lineage>
</organism>
<evidence type="ECO:0000313" key="8">
    <source>
        <dbReference type="Proteomes" id="UP000811609"/>
    </source>
</evidence>
<comment type="subcellular location">
    <subcellularLocation>
        <location evidence="1">Nucleus</location>
    </subcellularLocation>
</comment>
<dbReference type="InterPro" id="IPR001357">
    <property type="entry name" value="BRCT_dom"/>
</dbReference>
<protein>
    <recommendedName>
        <fullName evidence="6">BRCT domain-containing protein</fullName>
    </recommendedName>
</protein>
<keyword evidence="3" id="KW-0227">DNA damage</keyword>
<evidence type="ECO:0000256" key="3">
    <source>
        <dbReference type="ARBA" id="ARBA00022763"/>
    </source>
</evidence>
<dbReference type="GO" id="GO:0045944">
    <property type="term" value="P:positive regulation of transcription by RNA polymerase II"/>
    <property type="evidence" value="ECO:0007669"/>
    <property type="project" value="TreeGrafter"/>
</dbReference>
<reference evidence="7" key="1">
    <citation type="submission" date="2020-12" db="EMBL/GenBank/DDBJ databases">
        <title>WGS assembly of Carya illinoinensis cv. Pawnee.</title>
        <authorList>
            <person name="Platts A."/>
            <person name="Shu S."/>
            <person name="Wright S."/>
            <person name="Barry K."/>
            <person name="Edger P."/>
            <person name="Pires J.C."/>
            <person name="Schmutz J."/>
        </authorList>
    </citation>
    <scope>NUCLEOTIDE SEQUENCE</scope>
    <source>
        <tissue evidence="7">Leaf</tissue>
    </source>
</reference>
<keyword evidence="8" id="KW-1185">Reference proteome</keyword>
<dbReference type="EMBL" id="CM031810">
    <property type="protein sequence ID" value="KAG6663422.1"/>
    <property type="molecule type" value="Genomic_DNA"/>
</dbReference>
<dbReference type="GO" id="GO:0000724">
    <property type="term" value="P:double-strand break repair via homologous recombination"/>
    <property type="evidence" value="ECO:0007669"/>
    <property type="project" value="TreeGrafter"/>
</dbReference>
<dbReference type="Pfam" id="PF00533">
    <property type="entry name" value="BRCT"/>
    <property type="match status" value="1"/>
</dbReference>
<evidence type="ECO:0000256" key="4">
    <source>
        <dbReference type="ARBA" id="ARBA00023204"/>
    </source>
</evidence>
<comment type="caution">
    <text evidence="7">The sequence shown here is derived from an EMBL/GenBank/DDBJ whole genome shotgun (WGS) entry which is preliminary data.</text>
</comment>
<name>A0A8T1RBE6_CARIL</name>
<dbReference type="AlphaFoldDB" id="A0A8T1RBE6"/>
<evidence type="ECO:0000259" key="6">
    <source>
        <dbReference type="Pfam" id="PF00533"/>
    </source>
</evidence>
<feature type="domain" description="BRCT" evidence="6">
    <location>
        <begin position="70"/>
        <end position="118"/>
    </location>
</feature>
<keyword evidence="5" id="KW-0539">Nucleus</keyword>
<dbReference type="GO" id="GO:0005634">
    <property type="term" value="C:nucleus"/>
    <property type="evidence" value="ECO:0007669"/>
    <property type="project" value="UniProtKB-SubCell"/>
</dbReference>
<dbReference type="PANTHER" id="PTHR13763:SF9">
    <property type="entry name" value="BRCA1-ASSOCIATED RING DOMAIN PROTEIN 1"/>
    <property type="match status" value="1"/>
</dbReference>
<dbReference type="Proteomes" id="UP000811609">
    <property type="component" value="Chromosome 2"/>
</dbReference>
<keyword evidence="4" id="KW-0234">DNA repair</keyword>
<dbReference type="GO" id="GO:0004842">
    <property type="term" value="F:ubiquitin-protein transferase activity"/>
    <property type="evidence" value="ECO:0007669"/>
    <property type="project" value="TreeGrafter"/>
</dbReference>
<sequence>MWTEREQPWAAMRNPIGKAIVFPVQWKCQIVSGIIAPPQPILWVAPRDGAKEWVICGSALSTEENVLVLKFASMCGATVTKFWKSNVTHVIATTDAQDACTRTLKVLMAILNGRWILKIGCKLPLMLFFVACMESMHLVDEEP</sequence>
<dbReference type="PANTHER" id="PTHR13763">
    <property type="entry name" value="BREAST CANCER TYPE 1 SUSCEPTIBILITY PROTEIN BRCA1"/>
    <property type="match status" value="1"/>
</dbReference>
<evidence type="ECO:0000313" key="7">
    <source>
        <dbReference type="EMBL" id="KAG6663422.1"/>
    </source>
</evidence>
<evidence type="ECO:0000256" key="1">
    <source>
        <dbReference type="ARBA" id="ARBA00004123"/>
    </source>
</evidence>
<accession>A0A8T1RBE6</accession>
<evidence type="ECO:0000256" key="2">
    <source>
        <dbReference type="ARBA" id="ARBA00022737"/>
    </source>
</evidence>
<evidence type="ECO:0000256" key="5">
    <source>
        <dbReference type="ARBA" id="ARBA00023242"/>
    </source>
</evidence>